<feature type="binding site" evidence="8">
    <location>
        <position position="8"/>
    </location>
    <ligand>
        <name>Mg(2+)</name>
        <dbReference type="ChEBI" id="CHEBI:18420"/>
    </ligand>
</feature>
<gene>
    <name evidence="8" type="primary">vapC</name>
    <name evidence="10" type="ORF">H0I39_04445</name>
</gene>
<feature type="domain" description="PIN" evidence="9">
    <location>
        <begin position="5"/>
        <end position="126"/>
    </location>
</feature>
<keyword evidence="11" id="KW-1185">Reference proteome</keyword>
<evidence type="ECO:0000256" key="5">
    <source>
        <dbReference type="ARBA" id="ARBA00022801"/>
    </source>
</evidence>
<keyword evidence="3 8" id="KW-0540">Nuclease</keyword>
<reference evidence="10 11" key="1">
    <citation type="submission" date="2020-07" db="EMBL/GenBank/DDBJ databases">
        <authorList>
            <person name="Maaloum M."/>
        </authorList>
    </citation>
    <scope>NUCLEOTIDE SEQUENCE [LARGE SCALE GENOMIC DNA]</scope>
    <source>
        <strain evidence="10 11">GCS-AN-3</strain>
    </source>
</reference>
<comment type="caution">
    <text evidence="10">The sequence shown here is derived from an EMBL/GenBank/DDBJ whole genome shotgun (WGS) entry which is preliminary data.</text>
</comment>
<organism evidence="10 11">
    <name type="scientific">Ottowia beijingensis</name>
    <dbReference type="NCBI Taxonomy" id="1207057"/>
    <lineage>
        <taxon>Bacteria</taxon>
        <taxon>Pseudomonadati</taxon>
        <taxon>Pseudomonadota</taxon>
        <taxon>Betaproteobacteria</taxon>
        <taxon>Burkholderiales</taxon>
        <taxon>Comamonadaceae</taxon>
        <taxon>Ottowia</taxon>
    </lineage>
</organism>
<dbReference type="EMBL" id="JACCKX010000001">
    <property type="protein sequence ID" value="NZA01205.1"/>
    <property type="molecule type" value="Genomic_DNA"/>
</dbReference>
<evidence type="ECO:0000256" key="7">
    <source>
        <dbReference type="ARBA" id="ARBA00038093"/>
    </source>
</evidence>
<dbReference type="Proteomes" id="UP000589716">
    <property type="component" value="Unassembled WGS sequence"/>
</dbReference>
<dbReference type="GO" id="GO:0004540">
    <property type="term" value="F:RNA nuclease activity"/>
    <property type="evidence" value="ECO:0007669"/>
    <property type="project" value="InterPro"/>
</dbReference>
<evidence type="ECO:0000256" key="6">
    <source>
        <dbReference type="ARBA" id="ARBA00022842"/>
    </source>
</evidence>
<name>A0A853IQR7_9BURK</name>
<evidence type="ECO:0000256" key="1">
    <source>
        <dbReference type="ARBA" id="ARBA00001946"/>
    </source>
</evidence>
<dbReference type="InterPro" id="IPR050556">
    <property type="entry name" value="Type_II_TA_system_RNase"/>
</dbReference>
<accession>A0A853IQR7</accession>
<dbReference type="InterPro" id="IPR029060">
    <property type="entry name" value="PIN-like_dom_sf"/>
</dbReference>
<dbReference type="RefSeq" id="WP_180549705.1">
    <property type="nucleotide sequence ID" value="NZ_JACCKX010000001.1"/>
</dbReference>
<dbReference type="EC" id="3.1.-.-" evidence="8"/>
<dbReference type="GO" id="GO:0090729">
    <property type="term" value="F:toxin activity"/>
    <property type="evidence" value="ECO:0007669"/>
    <property type="project" value="UniProtKB-KW"/>
</dbReference>
<dbReference type="AlphaFoldDB" id="A0A853IQR7"/>
<dbReference type="SUPFAM" id="SSF88723">
    <property type="entry name" value="PIN domain-like"/>
    <property type="match status" value="1"/>
</dbReference>
<comment type="function">
    <text evidence="8">Toxic component of a toxin-antitoxin (TA) system. An RNase.</text>
</comment>
<protein>
    <recommendedName>
        <fullName evidence="8">Ribonuclease VapC</fullName>
        <shortName evidence="8">RNase VapC</shortName>
        <ecNumber evidence="8">3.1.-.-</ecNumber>
    </recommendedName>
    <alternativeName>
        <fullName evidence="8">Toxin VapC</fullName>
    </alternativeName>
</protein>
<evidence type="ECO:0000256" key="2">
    <source>
        <dbReference type="ARBA" id="ARBA00022649"/>
    </source>
</evidence>
<feature type="binding site" evidence="8">
    <location>
        <position position="99"/>
    </location>
    <ligand>
        <name>Mg(2+)</name>
        <dbReference type="ChEBI" id="CHEBI:18420"/>
    </ligand>
</feature>
<dbReference type="PANTHER" id="PTHR33653:SF1">
    <property type="entry name" value="RIBONUCLEASE VAPC2"/>
    <property type="match status" value="1"/>
</dbReference>
<evidence type="ECO:0000313" key="11">
    <source>
        <dbReference type="Proteomes" id="UP000589716"/>
    </source>
</evidence>
<dbReference type="GO" id="GO:0016787">
    <property type="term" value="F:hydrolase activity"/>
    <property type="evidence" value="ECO:0007669"/>
    <property type="project" value="UniProtKB-KW"/>
</dbReference>
<comment type="similarity">
    <text evidence="7 8">Belongs to the PINc/VapC protein family.</text>
</comment>
<dbReference type="Pfam" id="PF01850">
    <property type="entry name" value="PIN"/>
    <property type="match status" value="1"/>
</dbReference>
<dbReference type="InterPro" id="IPR002716">
    <property type="entry name" value="PIN_dom"/>
</dbReference>
<keyword evidence="2 8" id="KW-1277">Toxin-antitoxin system</keyword>
<keyword evidence="4 8" id="KW-0479">Metal-binding</keyword>
<keyword evidence="5 8" id="KW-0378">Hydrolase</keyword>
<dbReference type="GO" id="GO:0000287">
    <property type="term" value="F:magnesium ion binding"/>
    <property type="evidence" value="ECO:0007669"/>
    <property type="project" value="UniProtKB-UniRule"/>
</dbReference>
<evidence type="ECO:0000256" key="4">
    <source>
        <dbReference type="ARBA" id="ARBA00022723"/>
    </source>
</evidence>
<dbReference type="PANTHER" id="PTHR33653">
    <property type="entry name" value="RIBONUCLEASE VAPC2"/>
    <property type="match status" value="1"/>
</dbReference>
<keyword evidence="6 8" id="KW-0460">Magnesium</keyword>
<evidence type="ECO:0000259" key="9">
    <source>
        <dbReference type="Pfam" id="PF01850"/>
    </source>
</evidence>
<evidence type="ECO:0000313" key="10">
    <source>
        <dbReference type="EMBL" id="NZA01205.1"/>
    </source>
</evidence>
<keyword evidence="8" id="KW-0800">Toxin</keyword>
<evidence type="ECO:0000256" key="3">
    <source>
        <dbReference type="ARBA" id="ARBA00022722"/>
    </source>
</evidence>
<evidence type="ECO:0000256" key="8">
    <source>
        <dbReference type="HAMAP-Rule" id="MF_00265"/>
    </source>
</evidence>
<dbReference type="Gene3D" id="3.40.50.1010">
    <property type="entry name" value="5'-nuclease"/>
    <property type="match status" value="1"/>
</dbReference>
<sequence>MSTRYLLDTNMLIAALRGTPEVRQRLHSVPLTDLLLSTVVLGELEFGAEKSAWAQRNRQRLSELTERLPLIGMDAGTARHYARIRAQLERQGQPIGANDLWIAAQALAAEATLVTDNEGEFRRVPGLALENWLRPEA</sequence>
<dbReference type="InterPro" id="IPR022907">
    <property type="entry name" value="VapC_family"/>
</dbReference>
<dbReference type="HAMAP" id="MF_00265">
    <property type="entry name" value="VapC_Nob1"/>
    <property type="match status" value="1"/>
</dbReference>
<proteinExistence type="inferred from homology"/>
<comment type="cofactor">
    <cofactor evidence="1 8">
        <name>Mg(2+)</name>
        <dbReference type="ChEBI" id="CHEBI:18420"/>
    </cofactor>
</comment>